<dbReference type="EMBL" id="LSSK01000601">
    <property type="protein sequence ID" value="OMH82769.1"/>
    <property type="molecule type" value="Genomic_DNA"/>
</dbReference>
<feature type="compositionally biased region" description="Basic residues" evidence="3">
    <location>
        <begin position="200"/>
        <end position="216"/>
    </location>
</feature>
<gene>
    <name evidence="5" type="ORF">AX774_g3738</name>
</gene>
<evidence type="ECO:0000256" key="3">
    <source>
        <dbReference type="SAM" id="MobiDB-lite"/>
    </source>
</evidence>
<protein>
    <submittedName>
        <fullName evidence="5">Deoxynucleotidyltransferase terminal-interacting protein 2</fullName>
    </submittedName>
</protein>
<proteinExistence type="predicted"/>
<evidence type="ECO:0000259" key="4">
    <source>
        <dbReference type="Pfam" id="PF08698"/>
    </source>
</evidence>
<dbReference type="Pfam" id="PF08698">
    <property type="entry name" value="Fcf2"/>
    <property type="match status" value="1"/>
</dbReference>
<dbReference type="GO" id="GO:0016740">
    <property type="term" value="F:transferase activity"/>
    <property type="evidence" value="ECO:0007669"/>
    <property type="project" value="UniProtKB-KW"/>
</dbReference>
<dbReference type="GO" id="GO:0006396">
    <property type="term" value="P:RNA processing"/>
    <property type="evidence" value="ECO:0007669"/>
    <property type="project" value="TreeGrafter"/>
</dbReference>
<dbReference type="GO" id="GO:0005730">
    <property type="term" value="C:nucleolus"/>
    <property type="evidence" value="ECO:0007669"/>
    <property type="project" value="UniProtKB-SubCell"/>
</dbReference>
<keyword evidence="6" id="KW-1185">Reference proteome</keyword>
<comment type="caution">
    <text evidence="5">The sequence shown here is derived from an EMBL/GenBank/DDBJ whole genome shotgun (WGS) entry which is preliminary data.</text>
</comment>
<sequence>MKGLAEASLDELFQQAIQSLDQESPLVKDESEQIQSSSLLPSIKLESGLSAKDKKKQSEVTDLAASHNKGIKTARDLVAKKPSLNERRKEKEKTIGSKWFGMKRPDHISDNVKRDLHLLKLRNVLDPKRFYKKGVDHKRAEIPKYFEIGTIVQGNAEFYSSRIPRKQVKSTFAEEILASRDSVKYLKRRFNEIQTSNQKNGRKNYKNAQKLRNKKK</sequence>
<keyword evidence="5" id="KW-0808">Transferase</keyword>
<evidence type="ECO:0000313" key="5">
    <source>
        <dbReference type="EMBL" id="OMH82769.1"/>
    </source>
</evidence>
<evidence type="ECO:0000256" key="1">
    <source>
        <dbReference type="ARBA" id="ARBA00004604"/>
    </source>
</evidence>
<dbReference type="OrthoDB" id="427886at2759"/>
<keyword evidence="2" id="KW-0539">Nucleus</keyword>
<dbReference type="GO" id="GO:0003723">
    <property type="term" value="F:RNA binding"/>
    <property type="evidence" value="ECO:0007669"/>
    <property type="project" value="TreeGrafter"/>
</dbReference>
<organism evidence="5 6">
    <name type="scientific">Zancudomyces culisetae</name>
    <name type="common">Gut fungus</name>
    <name type="synonym">Smittium culisetae</name>
    <dbReference type="NCBI Taxonomy" id="1213189"/>
    <lineage>
        <taxon>Eukaryota</taxon>
        <taxon>Fungi</taxon>
        <taxon>Fungi incertae sedis</taxon>
        <taxon>Zoopagomycota</taxon>
        <taxon>Kickxellomycotina</taxon>
        <taxon>Harpellomycetes</taxon>
        <taxon>Harpellales</taxon>
        <taxon>Legeriomycetaceae</taxon>
        <taxon>Zancudomyces</taxon>
    </lineage>
</organism>
<dbReference type="AlphaFoldDB" id="A0A1R1PP81"/>
<feature type="domain" description="Fcf2 pre-rRNA processing C-terminal" evidence="4">
    <location>
        <begin position="92"/>
        <end position="189"/>
    </location>
</feature>
<evidence type="ECO:0000313" key="6">
    <source>
        <dbReference type="Proteomes" id="UP000188320"/>
    </source>
</evidence>
<reference evidence="6" key="1">
    <citation type="submission" date="2017-01" db="EMBL/GenBank/DDBJ databases">
        <authorList>
            <person name="Wang Y."/>
            <person name="White M."/>
            <person name="Kvist S."/>
            <person name="Moncalvo J.-M."/>
        </authorList>
    </citation>
    <scope>NUCLEOTIDE SEQUENCE [LARGE SCALE GENOMIC DNA]</scope>
    <source>
        <strain evidence="6">COL-18-3</strain>
    </source>
</reference>
<dbReference type="InterPro" id="IPR039883">
    <property type="entry name" value="Fcf2/DNTTIP2"/>
</dbReference>
<name>A0A1R1PP81_ZANCU</name>
<comment type="subcellular location">
    <subcellularLocation>
        <location evidence="1">Nucleus</location>
        <location evidence="1">Nucleolus</location>
    </subcellularLocation>
</comment>
<evidence type="ECO:0000256" key="2">
    <source>
        <dbReference type="ARBA" id="ARBA00023242"/>
    </source>
</evidence>
<dbReference type="PANTHER" id="PTHR21686">
    <property type="entry name" value="DEOXYNUCLEOTIDYLTRANSFERASE TERMINAL-INTERACTING PROTEIN 2"/>
    <property type="match status" value="1"/>
</dbReference>
<accession>A0A1R1PP81</accession>
<feature type="region of interest" description="Disordered" evidence="3">
    <location>
        <begin position="196"/>
        <end position="216"/>
    </location>
</feature>
<dbReference type="PANTHER" id="PTHR21686:SF12">
    <property type="entry name" value="DEOXYNUCLEOTIDYLTRANSFERASE TERMINAL-INTERACTING PROTEIN 2"/>
    <property type="match status" value="1"/>
</dbReference>
<dbReference type="Proteomes" id="UP000188320">
    <property type="component" value="Unassembled WGS sequence"/>
</dbReference>
<dbReference type="InterPro" id="IPR014810">
    <property type="entry name" value="Fcf2_C"/>
</dbReference>